<comment type="caution">
    <text evidence="3">The sequence shown here is derived from an EMBL/GenBank/DDBJ whole genome shotgun (WGS) entry which is preliminary data.</text>
</comment>
<feature type="compositionally biased region" description="Polar residues" evidence="2">
    <location>
        <begin position="34"/>
        <end position="56"/>
    </location>
</feature>
<feature type="compositionally biased region" description="Polar residues" evidence="2">
    <location>
        <begin position="359"/>
        <end position="368"/>
    </location>
</feature>
<protein>
    <submittedName>
        <fullName evidence="3">Uncharacterized protein</fullName>
    </submittedName>
</protein>
<feature type="coiled-coil region" evidence="1">
    <location>
        <begin position="416"/>
        <end position="457"/>
    </location>
</feature>
<feature type="region of interest" description="Disordered" evidence="2">
    <location>
        <begin position="691"/>
        <end position="714"/>
    </location>
</feature>
<feature type="coiled-coil region" evidence="1">
    <location>
        <begin position="246"/>
        <end position="273"/>
    </location>
</feature>
<feature type="compositionally biased region" description="Polar residues" evidence="2">
    <location>
        <begin position="741"/>
        <end position="753"/>
    </location>
</feature>
<dbReference type="OMA" id="CMAAMLE"/>
<keyword evidence="1" id="KW-0175">Coiled coil</keyword>
<organism evidence="3 4">
    <name type="scientific">Leptomonas seymouri</name>
    <dbReference type="NCBI Taxonomy" id="5684"/>
    <lineage>
        <taxon>Eukaryota</taxon>
        <taxon>Discoba</taxon>
        <taxon>Euglenozoa</taxon>
        <taxon>Kinetoplastea</taxon>
        <taxon>Metakinetoplastina</taxon>
        <taxon>Trypanosomatida</taxon>
        <taxon>Trypanosomatidae</taxon>
        <taxon>Leishmaniinae</taxon>
        <taxon>Leptomonas</taxon>
    </lineage>
</organism>
<dbReference type="EMBL" id="LJSK01000152">
    <property type="protein sequence ID" value="KPI86032.1"/>
    <property type="molecule type" value="Genomic_DNA"/>
</dbReference>
<feature type="region of interest" description="Disordered" evidence="2">
    <location>
        <begin position="331"/>
        <end position="368"/>
    </location>
</feature>
<sequence length="1011" mass="110664">MQSTLSQLSSSSMAAQRAAVRRSFTPPTKRSGITRLTTPNLTQSTPPTTNRSMANASSLTPPPTTSTSISSPPPAHTEERLHGDQLDKHESNTVERISSDVVWLSPTPGSSPWRHRVAAVCQRLEHAMQETESILMRLASTSSSSPSFLFTSRCQSPLTVSHSPITDPCVPTPAQTLEAVQRYRSGCMSALLELRALLSQAPTDRTPCPAKAMAAAASSFNTGHHPDNEAYEEQRTQKTLVPMSSANAQAAEVSQLQQKYHLLEARLSEVMAAQGAYMEDVAAKQRQRERDGILGEYMWAARLLVEQEAAERMHLTQLCAYVLSSVDAQTWTTHHDRSRQRRMKNASAGPPRPAPGVSATMQTSTSTADAAVARLTAEREVLQRELSQQGSRTQSLLQAQMRDVQAAHERALAQMVARHEAEKNTWKARLDEAENAVEEQRQRCASLADDLSRSQHQRHEAQLYATITHDGLRMQLQDTTKKMWQLQLANDHLDAKARVLQRELEEMRMSPAPVRNQPSMPTLPQSAAVPQCNEAPLSDEHMRATKPSATSELIGVPSAARMARVATTPKPASAQLPVSSNNSPTSVPCIPRLPDPPRRRTMDDIRHGDALCLSIDNNSCEKAKRDEEEATVNPSVWLAYDERSLASSTAPTKTEGLRYAHHVADAPVSSTSVASVNYAWSDGRHSSTTARHRSFACPSPPVSNNSSVKRTSASAPVSSVFRGDAVGVNVSYMSEGPTTCVSTEARSHMSTSMAAAAGGRSQRSCSHQSPPPQHRSPTQRQLSLDRTPVTAPPQPAHLYIRDEPHPAQQLRHLKPSRPSSDETTSEEGAQSTRSSPLPHTAPLAASTTSSPRAHNNLEMVNDDSLSLPLPAPHGAAGEDCTTTSLQTSSRERLESVLRELRHHTEVLEREVQTSTARHDAAQRQRRRERDIIRANATPLPARSTADAHGGDDDSGNTSDVDRALERLQLAQQDDDIALAQYYAEVNRKREKLEQCRRAVEEKLASLHRGSA</sequence>
<dbReference type="AlphaFoldDB" id="A0A0N1HXK3"/>
<feature type="region of interest" description="Disordered" evidence="2">
    <location>
        <begin position="571"/>
        <end position="597"/>
    </location>
</feature>
<dbReference type="OrthoDB" id="265021at2759"/>
<feature type="compositionally biased region" description="Low complexity" evidence="2">
    <location>
        <begin position="1"/>
        <end position="23"/>
    </location>
</feature>
<keyword evidence="4" id="KW-1185">Reference proteome</keyword>
<feature type="compositionally biased region" description="Basic and acidic residues" evidence="2">
    <location>
        <begin position="912"/>
        <end position="932"/>
    </location>
</feature>
<feature type="region of interest" description="Disordered" evidence="2">
    <location>
        <begin position="912"/>
        <end position="959"/>
    </location>
</feature>
<evidence type="ECO:0000256" key="2">
    <source>
        <dbReference type="SAM" id="MobiDB-lite"/>
    </source>
</evidence>
<proteinExistence type="predicted"/>
<name>A0A0N1HXK3_LEPSE</name>
<dbReference type="VEuPathDB" id="TriTrypDB:Lsey_0152_0060"/>
<evidence type="ECO:0000313" key="4">
    <source>
        <dbReference type="Proteomes" id="UP000038009"/>
    </source>
</evidence>
<feature type="region of interest" description="Disordered" evidence="2">
    <location>
        <begin position="1"/>
        <end position="95"/>
    </location>
</feature>
<evidence type="ECO:0000256" key="1">
    <source>
        <dbReference type="SAM" id="Coils"/>
    </source>
</evidence>
<reference evidence="3 4" key="1">
    <citation type="journal article" date="2015" name="PLoS Pathog.">
        <title>Leptomonas seymouri: Adaptations to the Dixenous Life Cycle Analyzed by Genome Sequencing, Transcriptome Profiling and Co-infection with Leishmania donovani.</title>
        <authorList>
            <person name="Kraeva N."/>
            <person name="Butenko A."/>
            <person name="Hlavacova J."/>
            <person name="Kostygov A."/>
            <person name="Myskova J."/>
            <person name="Grybchuk D."/>
            <person name="Lestinova T."/>
            <person name="Votypka J."/>
            <person name="Volf P."/>
            <person name="Opperdoes F."/>
            <person name="Flegontov P."/>
            <person name="Lukes J."/>
            <person name="Yurchenko V."/>
        </authorList>
    </citation>
    <scope>NUCLEOTIDE SEQUENCE [LARGE SCALE GENOMIC DNA]</scope>
    <source>
        <strain evidence="3 4">ATCC 30220</strain>
    </source>
</reference>
<feature type="compositionally biased region" description="Basic and acidic residues" evidence="2">
    <location>
        <begin position="76"/>
        <end position="93"/>
    </location>
</feature>
<gene>
    <name evidence="3" type="ORF">ABL78_4901</name>
</gene>
<feature type="compositionally biased region" description="Polar residues" evidence="2">
    <location>
        <begin position="817"/>
        <end position="837"/>
    </location>
</feature>
<dbReference type="Proteomes" id="UP000038009">
    <property type="component" value="Unassembled WGS sequence"/>
</dbReference>
<feature type="region of interest" description="Disordered" evidence="2">
    <location>
        <begin position="741"/>
        <end position="890"/>
    </location>
</feature>
<accession>A0A0N1HXK3</accession>
<evidence type="ECO:0000313" key="3">
    <source>
        <dbReference type="EMBL" id="KPI86032.1"/>
    </source>
</evidence>
<feature type="compositionally biased region" description="Low complexity" evidence="2">
    <location>
        <begin position="577"/>
        <end position="588"/>
    </location>
</feature>